<reference evidence="1 2" key="1">
    <citation type="journal article" date="2011" name="Genome Res.">
        <title>Chromosome and gene copy number variation allow major structural change between species and strains of Leishmania.</title>
        <authorList>
            <person name="Rogers M.B."/>
            <person name="Hilley J.D."/>
            <person name="Dickens N.J."/>
            <person name="Wilkes J."/>
            <person name="Bates P.A."/>
            <person name="Depledge D.P."/>
            <person name="Harris D."/>
            <person name="Her Y."/>
            <person name="Herzyk P."/>
            <person name="Imamura H."/>
            <person name="Otto T.D."/>
            <person name="Sanders M."/>
            <person name="Seeger K."/>
            <person name="Dujardin J.C."/>
            <person name="Berriman M."/>
            <person name="Smith D.F."/>
            <person name="Hertz-Fowler C."/>
            <person name="Mottram J.C."/>
        </authorList>
    </citation>
    <scope>NUCLEOTIDE SEQUENCE [LARGE SCALE GENOMIC DNA]</scope>
    <source>
        <strain evidence="1 2">MHOM/GT/2001/U1103</strain>
    </source>
</reference>
<dbReference type="Proteomes" id="UP000007259">
    <property type="component" value="Chromosome 30"/>
</dbReference>
<proteinExistence type="predicted"/>
<dbReference type="EMBL" id="FR799583">
    <property type="protein sequence ID" value="CBZ29140.1"/>
    <property type="molecule type" value="Genomic_DNA"/>
</dbReference>
<dbReference type="AlphaFoldDB" id="E9B1N4"/>
<dbReference type="RefSeq" id="XP_003877605.1">
    <property type="nucleotide sequence ID" value="XM_003877556.1"/>
</dbReference>
<evidence type="ECO:0000313" key="1">
    <source>
        <dbReference type="EMBL" id="CBZ29140.1"/>
    </source>
</evidence>
<name>E9B1N4_LEIMU</name>
<gene>
    <name evidence="1" type="ORF">LMXM_30_0820</name>
</gene>
<dbReference type="GeneID" id="13451847"/>
<dbReference type="KEGG" id="lmi:LMXM_30_0820"/>
<dbReference type="VEuPathDB" id="TriTrypDB:LmxM.30.0820"/>
<evidence type="ECO:0000313" key="2">
    <source>
        <dbReference type="Proteomes" id="UP000007259"/>
    </source>
</evidence>
<dbReference type="PhylomeDB" id="E9B1N4"/>
<sequence length="123" mass="14286">MTFLRKSIENVEFGRDPSAIFYSLFQDPAKHIDDMQCLRMFVRRYLVHTSEGNNPHQVPLYAFLCVRCAWPDVDRELVNRLVHEELTALVKADRAIAKEKERKRAHEDGVAIPSWASLLQSEC</sequence>
<dbReference type="OrthoDB" id="265961at2759"/>
<dbReference type="OMA" id="GHHQRYT"/>
<keyword evidence="2" id="KW-1185">Reference proteome</keyword>
<protein>
    <submittedName>
        <fullName evidence="1">Uncharacterized protein</fullName>
    </submittedName>
</protein>
<accession>E9B1N4</accession>
<organism evidence="1 2">
    <name type="scientific">Leishmania mexicana (strain MHOM/GT/2001/U1103)</name>
    <dbReference type="NCBI Taxonomy" id="929439"/>
    <lineage>
        <taxon>Eukaryota</taxon>
        <taxon>Discoba</taxon>
        <taxon>Euglenozoa</taxon>
        <taxon>Kinetoplastea</taxon>
        <taxon>Metakinetoplastina</taxon>
        <taxon>Trypanosomatida</taxon>
        <taxon>Trypanosomatidae</taxon>
        <taxon>Leishmaniinae</taxon>
        <taxon>Leishmania</taxon>
    </lineage>
</organism>